<dbReference type="GO" id="GO:0016757">
    <property type="term" value="F:glycosyltransferase activity"/>
    <property type="evidence" value="ECO:0007669"/>
    <property type="project" value="UniProtKB-KW"/>
</dbReference>
<reference evidence="4 5" key="1">
    <citation type="submission" date="2020-08" db="EMBL/GenBank/DDBJ databases">
        <title>Sequencing the genomes of 1000 actinobacteria strains.</title>
        <authorList>
            <person name="Klenk H.-P."/>
        </authorList>
    </citation>
    <scope>NUCLEOTIDE SEQUENCE [LARGE SCALE GENOMIC DNA]</scope>
    <source>
        <strain evidence="4 5">DSM 23974</strain>
    </source>
</reference>
<sequence>MSSSTDATAEGETTVLGELIDLFLPSDCVLCGRRAHRCCPDCRAGLEADLGQVRRVEEGALALPLDARGRPLPVFAAGDYTADVATALLAFKDHDALHLARPLGRGLRRALVHALGHAGAPRTEPVLVPVPDSWRGFLRRGYAPLPELLEAAGPHPAPVALRLVRQSGLEPSSLWRPDRSHAGAGAVQRRARRRGWRPGHALAAGTPVVLVDDVVTTGATLAALAEVVRGAGGVPVAAAVVAGVPAPRGRRTSDDTHIDQV</sequence>
<evidence type="ECO:0000313" key="4">
    <source>
        <dbReference type="EMBL" id="MBB4735522.1"/>
    </source>
</evidence>
<accession>A0A7W7GNU1</accession>
<evidence type="ECO:0000259" key="3">
    <source>
        <dbReference type="Pfam" id="PF00156"/>
    </source>
</evidence>
<dbReference type="InterPro" id="IPR051910">
    <property type="entry name" value="ComF/GntX_DNA_util-trans"/>
</dbReference>
<comment type="caution">
    <text evidence="4">The sequence shown here is derived from an EMBL/GenBank/DDBJ whole genome shotgun (WGS) entry which is preliminary data.</text>
</comment>
<evidence type="ECO:0000256" key="2">
    <source>
        <dbReference type="SAM" id="MobiDB-lite"/>
    </source>
</evidence>
<feature type="region of interest" description="Disordered" evidence="2">
    <location>
        <begin position="172"/>
        <end position="194"/>
    </location>
</feature>
<keyword evidence="4" id="KW-0328">Glycosyltransferase</keyword>
<dbReference type="Pfam" id="PF00156">
    <property type="entry name" value="Pribosyltran"/>
    <property type="match status" value="1"/>
</dbReference>
<dbReference type="RefSeq" id="WP_184241285.1">
    <property type="nucleotide sequence ID" value="NZ_JACHNA010000001.1"/>
</dbReference>
<dbReference type="PANTHER" id="PTHR47505">
    <property type="entry name" value="DNA UTILIZATION PROTEIN YHGH"/>
    <property type="match status" value="1"/>
</dbReference>
<gene>
    <name evidence="4" type="ORF">HDA30_001030</name>
</gene>
<evidence type="ECO:0000313" key="5">
    <source>
        <dbReference type="Proteomes" id="UP000540191"/>
    </source>
</evidence>
<dbReference type="InterPro" id="IPR029057">
    <property type="entry name" value="PRTase-like"/>
</dbReference>
<keyword evidence="5" id="KW-1185">Reference proteome</keyword>
<dbReference type="EMBL" id="JACHNA010000001">
    <property type="protein sequence ID" value="MBB4735522.1"/>
    <property type="molecule type" value="Genomic_DNA"/>
</dbReference>
<dbReference type="Proteomes" id="UP000540191">
    <property type="component" value="Unassembled WGS sequence"/>
</dbReference>
<organism evidence="4 5">
    <name type="scientific">Micrococcus cohnii</name>
    <dbReference type="NCBI Taxonomy" id="993416"/>
    <lineage>
        <taxon>Bacteria</taxon>
        <taxon>Bacillati</taxon>
        <taxon>Actinomycetota</taxon>
        <taxon>Actinomycetes</taxon>
        <taxon>Micrococcales</taxon>
        <taxon>Micrococcaceae</taxon>
        <taxon>Micrococcus</taxon>
    </lineage>
</organism>
<proteinExistence type="inferred from homology"/>
<dbReference type="AlphaFoldDB" id="A0A7W7GNU1"/>
<dbReference type="PANTHER" id="PTHR47505:SF1">
    <property type="entry name" value="DNA UTILIZATION PROTEIN YHGH"/>
    <property type="match status" value="1"/>
</dbReference>
<keyword evidence="4" id="KW-0808">Transferase</keyword>
<name>A0A7W7GNU1_9MICC</name>
<dbReference type="Gene3D" id="3.40.50.2020">
    <property type="match status" value="1"/>
</dbReference>
<dbReference type="SUPFAM" id="SSF53271">
    <property type="entry name" value="PRTase-like"/>
    <property type="match status" value="1"/>
</dbReference>
<comment type="similarity">
    <text evidence="1">Belongs to the ComF/GntX family.</text>
</comment>
<protein>
    <submittedName>
        <fullName evidence="4">Putative amidophosphoribosyltransferase</fullName>
    </submittedName>
</protein>
<feature type="domain" description="Phosphoribosyltransferase" evidence="3">
    <location>
        <begin position="201"/>
        <end position="258"/>
    </location>
</feature>
<dbReference type="InterPro" id="IPR000836">
    <property type="entry name" value="PRTase_dom"/>
</dbReference>
<evidence type="ECO:0000256" key="1">
    <source>
        <dbReference type="ARBA" id="ARBA00008007"/>
    </source>
</evidence>